<evidence type="ECO:0000256" key="9">
    <source>
        <dbReference type="ARBA" id="ARBA00022853"/>
    </source>
</evidence>
<evidence type="ECO:0000256" key="11">
    <source>
        <dbReference type="PROSITE-ProRule" id="PRU00146"/>
    </source>
</evidence>
<name>A0AAV2HV43_LYMST</name>
<evidence type="ECO:0000256" key="10">
    <source>
        <dbReference type="ARBA" id="ARBA00023242"/>
    </source>
</evidence>
<keyword evidence="17" id="KW-1185">Reference proteome</keyword>
<sequence length="555" mass="61322">MASNSKHTEWILETIDHLRRRKARPDLERICHVVKRRFGPSAAETEAKLEKLVDSETVIKVDYKGSTSYRNAAKWRKSMLGCAVLNSTTVSVKIIEAILDISKAQISALEANQPPTEESEDQSLNLKVKVAQYATEVGVSLENLNKWLREKCEGFDNLKSPLTVILKREIDAGRVQRLMSCNYVITPTQMKEVDDTGIRPLKTTRKHEHKTEGFPDDQRAAAGRNSYSDESSCDLKPGQSTSSHSSSTPAPAAPAPHQPARRGRPPKNRSQVAGASSSTSSSSHSKLKRILTSDLTHHHNGGPEKKHRKSESKRASTSGEHACDICELTTHNPSGQPEAMLHCKDCTARAHPSCMNYYGLLATRASRGLWQCMDCKTCCLCQDPGDSDHMLFCDGCDKGYHMNCHQPPINKKPSGTWECAECRLENMALQRSEFMASIGSRHTVANAESAPPTPAESPVPSHLMNGDHIPTTPKYIGDGRYPDASRWSVNDVVDYLTSAGFTEESKVFLEQEIDGVALLLLKRADVLKGLNFKLGPALKINRHIQGLQTARQHIS</sequence>
<evidence type="ECO:0000256" key="8">
    <source>
        <dbReference type="ARBA" id="ARBA00022843"/>
    </source>
</evidence>
<keyword evidence="10" id="KW-0539">Nucleus</keyword>
<feature type="compositionally biased region" description="Basic and acidic residues" evidence="12">
    <location>
        <begin position="295"/>
        <end position="304"/>
    </location>
</feature>
<dbReference type="PROSITE" id="PS50016">
    <property type="entry name" value="ZF_PHD_2"/>
    <property type="match status" value="2"/>
</dbReference>
<accession>A0AAV2HV43</accession>
<dbReference type="SMART" id="SM00454">
    <property type="entry name" value="SAM"/>
    <property type="match status" value="1"/>
</dbReference>
<dbReference type="InterPro" id="IPR001660">
    <property type="entry name" value="SAM"/>
</dbReference>
<dbReference type="EMBL" id="CAXITT010000283">
    <property type="protein sequence ID" value="CAL1538070.1"/>
    <property type="molecule type" value="Genomic_DNA"/>
</dbReference>
<dbReference type="GO" id="GO:0008270">
    <property type="term" value="F:zinc ion binding"/>
    <property type="evidence" value="ECO:0007669"/>
    <property type="project" value="UniProtKB-KW"/>
</dbReference>
<feature type="domain" description="PHD-type" evidence="13">
    <location>
        <begin position="320"/>
        <end position="378"/>
    </location>
</feature>
<feature type="compositionally biased region" description="Low complexity" evidence="12">
    <location>
        <begin position="237"/>
        <end position="250"/>
    </location>
</feature>
<dbReference type="Proteomes" id="UP001497497">
    <property type="component" value="Unassembled WGS sequence"/>
</dbReference>
<evidence type="ECO:0000256" key="4">
    <source>
        <dbReference type="ARBA" id="ARBA00022553"/>
    </source>
</evidence>
<comment type="caution">
    <text evidence="16">The sequence shown here is derived from an EMBL/GenBank/DDBJ whole genome shotgun (WGS) entry which is preliminary data.</text>
</comment>
<dbReference type="PANTHER" id="PTHR12247:SF139">
    <property type="entry name" value="ATHERIN-RELATED"/>
    <property type="match status" value="1"/>
</dbReference>
<dbReference type="Pfam" id="PF21524">
    <property type="entry name" value="SAMD1_WH"/>
    <property type="match status" value="1"/>
</dbReference>
<evidence type="ECO:0000259" key="13">
    <source>
        <dbReference type="PROSITE" id="PS50016"/>
    </source>
</evidence>
<dbReference type="InterPro" id="IPR048589">
    <property type="entry name" value="SAMD1-like_WH"/>
</dbReference>
<dbReference type="GO" id="GO:0006325">
    <property type="term" value="P:chromatin organization"/>
    <property type="evidence" value="ECO:0007669"/>
    <property type="project" value="UniProtKB-KW"/>
</dbReference>
<reference evidence="16 17" key="1">
    <citation type="submission" date="2024-04" db="EMBL/GenBank/DDBJ databases">
        <authorList>
            <consortium name="Genoscope - CEA"/>
            <person name="William W."/>
        </authorList>
    </citation>
    <scope>NUCLEOTIDE SEQUENCE [LARGE SCALE GENOMIC DNA]</scope>
</reference>
<keyword evidence="4" id="KW-0597">Phosphoprotein</keyword>
<dbReference type="CDD" id="cd15527">
    <property type="entry name" value="PHD2_KAT6A_6B"/>
    <property type="match status" value="1"/>
</dbReference>
<evidence type="ECO:0000259" key="14">
    <source>
        <dbReference type="PROSITE" id="PS50105"/>
    </source>
</evidence>
<dbReference type="SMART" id="SM00249">
    <property type="entry name" value="PHD"/>
    <property type="match status" value="2"/>
</dbReference>
<dbReference type="SUPFAM" id="SSF57903">
    <property type="entry name" value="FYVE/PHD zinc finger"/>
    <property type="match status" value="2"/>
</dbReference>
<feature type="domain" description="SAM" evidence="14">
    <location>
        <begin position="487"/>
        <end position="550"/>
    </location>
</feature>
<dbReference type="GO" id="GO:0003677">
    <property type="term" value="F:DNA binding"/>
    <property type="evidence" value="ECO:0007669"/>
    <property type="project" value="InterPro"/>
</dbReference>
<dbReference type="InterPro" id="IPR001965">
    <property type="entry name" value="Znf_PHD"/>
</dbReference>
<evidence type="ECO:0000256" key="5">
    <source>
        <dbReference type="ARBA" id="ARBA00022723"/>
    </source>
</evidence>
<keyword evidence="6 11" id="KW-0863">Zinc-finger</keyword>
<keyword evidence="5" id="KW-0479">Metal-binding</keyword>
<feature type="domain" description="SAMD1-like winged helix (WH)" evidence="15">
    <location>
        <begin position="1"/>
        <end position="75"/>
    </location>
</feature>
<evidence type="ECO:0000259" key="15">
    <source>
        <dbReference type="PROSITE" id="PS52014"/>
    </source>
</evidence>
<keyword evidence="9" id="KW-0156">Chromatin regulator</keyword>
<dbReference type="GO" id="GO:0005634">
    <property type="term" value="C:nucleus"/>
    <property type="evidence" value="ECO:0007669"/>
    <property type="project" value="UniProtKB-SubCell"/>
</dbReference>
<comment type="subcellular location">
    <subcellularLocation>
        <location evidence="1">Nucleus</location>
    </subcellularLocation>
</comment>
<dbReference type="InterPro" id="IPR011011">
    <property type="entry name" value="Znf_FYVE_PHD"/>
</dbReference>
<protein>
    <submittedName>
        <fullName evidence="16">Uncharacterized protein</fullName>
    </submittedName>
</protein>
<dbReference type="PROSITE" id="PS50105">
    <property type="entry name" value="SAM_DOMAIN"/>
    <property type="match status" value="1"/>
</dbReference>
<feature type="compositionally biased region" description="Basic and acidic residues" evidence="12">
    <location>
        <begin position="209"/>
        <end position="219"/>
    </location>
</feature>
<keyword evidence="7" id="KW-0862">Zinc</keyword>
<feature type="region of interest" description="Disordered" evidence="12">
    <location>
        <begin position="195"/>
        <end position="316"/>
    </location>
</feature>
<evidence type="ECO:0000256" key="12">
    <source>
        <dbReference type="SAM" id="MobiDB-lite"/>
    </source>
</evidence>
<evidence type="ECO:0000256" key="3">
    <source>
        <dbReference type="ARBA" id="ARBA00022499"/>
    </source>
</evidence>
<dbReference type="Gene3D" id="3.30.40.10">
    <property type="entry name" value="Zinc/RING finger domain, C3HC4 (zinc finger)"/>
    <property type="match status" value="1"/>
</dbReference>
<dbReference type="AlphaFoldDB" id="A0AAV2HV43"/>
<dbReference type="GO" id="GO:0003682">
    <property type="term" value="F:chromatin binding"/>
    <property type="evidence" value="ECO:0007669"/>
    <property type="project" value="TreeGrafter"/>
</dbReference>
<feature type="domain" description="PHD-type" evidence="13">
    <location>
        <begin position="375"/>
        <end position="425"/>
    </location>
</feature>
<proteinExistence type="predicted"/>
<dbReference type="InterPro" id="IPR013761">
    <property type="entry name" value="SAM/pointed_sf"/>
</dbReference>
<dbReference type="InterPro" id="IPR050548">
    <property type="entry name" value="PcG_chromatin_remod_factors"/>
</dbReference>
<dbReference type="GO" id="GO:0042393">
    <property type="term" value="F:histone binding"/>
    <property type="evidence" value="ECO:0007669"/>
    <property type="project" value="TreeGrafter"/>
</dbReference>
<evidence type="ECO:0000256" key="1">
    <source>
        <dbReference type="ARBA" id="ARBA00004123"/>
    </source>
</evidence>
<evidence type="ECO:0000313" key="16">
    <source>
        <dbReference type="EMBL" id="CAL1538070.1"/>
    </source>
</evidence>
<keyword evidence="3" id="KW-1017">Isopeptide bond</keyword>
<dbReference type="Pfam" id="PF00536">
    <property type="entry name" value="SAM_1"/>
    <property type="match status" value="1"/>
</dbReference>
<evidence type="ECO:0000256" key="7">
    <source>
        <dbReference type="ARBA" id="ARBA00022833"/>
    </source>
</evidence>
<keyword evidence="2" id="KW-0678">Repressor</keyword>
<evidence type="ECO:0000313" key="17">
    <source>
        <dbReference type="Proteomes" id="UP001497497"/>
    </source>
</evidence>
<dbReference type="Gene3D" id="1.10.150.50">
    <property type="entry name" value="Transcription Factor, Ets-1"/>
    <property type="match status" value="1"/>
</dbReference>
<evidence type="ECO:0000256" key="2">
    <source>
        <dbReference type="ARBA" id="ARBA00022491"/>
    </source>
</evidence>
<evidence type="ECO:0000256" key="6">
    <source>
        <dbReference type="ARBA" id="ARBA00022771"/>
    </source>
</evidence>
<dbReference type="GO" id="GO:0045892">
    <property type="term" value="P:negative regulation of DNA-templated transcription"/>
    <property type="evidence" value="ECO:0007669"/>
    <property type="project" value="TreeGrafter"/>
</dbReference>
<organism evidence="16 17">
    <name type="scientific">Lymnaea stagnalis</name>
    <name type="common">Great pond snail</name>
    <name type="synonym">Helix stagnalis</name>
    <dbReference type="NCBI Taxonomy" id="6523"/>
    <lineage>
        <taxon>Eukaryota</taxon>
        <taxon>Metazoa</taxon>
        <taxon>Spiralia</taxon>
        <taxon>Lophotrochozoa</taxon>
        <taxon>Mollusca</taxon>
        <taxon>Gastropoda</taxon>
        <taxon>Heterobranchia</taxon>
        <taxon>Euthyneura</taxon>
        <taxon>Panpulmonata</taxon>
        <taxon>Hygrophila</taxon>
        <taxon>Lymnaeoidea</taxon>
        <taxon>Lymnaeidae</taxon>
        <taxon>Lymnaea</taxon>
    </lineage>
</organism>
<keyword evidence="8" id="KW-0832">Ubl conjugation</keyword>
<dbReference type="SUPFAM" id="SSF47769">
    <property type="entry name" value="SAM/Pointed domain"/>
    <property type="match status" value="1"/>
</dbReference>
<dbReference type="PANTHER" id="PTHR12247">
    <property type="entry name" value="POLYCOMB GROUP PROTEIN"/>
    <property type="match status" value="1"/>
</dbReference>
<dbReference type="InterPro" id="IPR019787">
    <property type="entry name" value="Znf_PHD-finger"/>
</dbReference>
<gene>
    <name evidence="16" type="ORF">GSLYS_00011891001</name>
</gene>
<dbReference type="InterPro" id="IPR013083">
    <property type="entry name" value="Znf_RING/FYVE/PHD"/>
</dbReference>
<feature type="region of interest" description="Disordered" evidence="12">
    <location>
        <begin position="443"/>
        <end position="469"/>
    </location>
</feature>
<dbReference type="PROSITE" id="PS52014">
    <property type="entry name" value="SAMD1_WH"/>
    <property type="match status" value="1"/>
</dbReference>
<dbReference type="Pfam" id="PF00628">
    <property type="entry name" value="PHD"/>
    <property type="match status" value="1"/>
</dbReference>